<dbReference type="EMBL" id="VYTZ01000004">
    <property type="protein sequence ID" value="KAA9379036.1"/>
    <property type="molecule type" value="Genomic_DNA"/>
</dbReference>
<keyword evidence="2" id="KW-0813">Transport</keyword>
<proteinExistence type="inferred from homology"/>
<comment type="similarity">
    <text evidence="1">Belongs to the V-ATPase E subunit family.</text>
</comment>
<comment type="caution">
    <text evidence="4">The sequence shown here is derived from an EMBL/GenBank/DDBJ whole genome shotgun (WGS) entry which is preliminary data.</text>
</comment>
<protein>
    <recommendedName>
        <fullName evidence="6">V-type ATP synthase subunit E</fullName>
    </recommendedName>
</protein>
<dbReference type="GO" id="GO:0033178">
    <property type="term" value="C:proton-transporting two-sector ATPase complex, catalytic domain"/>
    <property type="evidence" value="ECO:0007669"/>
    <property type="project" value="InterPro"/>
</dbReference>
<dbReference type="Proteomes" id="UP000327011">
    <property type="component" value="Unassembled WGS sequence"/>
</dbReference>
<keyword evidence="5" id="KW-1185">Reference proteome</keyword>
<gene>
    <name evidence="4" type="ORF">F5972_12515</name>
</gene>
<reference evidence="4 5" key="1">
    <citation type="submission" date="2019-09" db="EMBL/GenBank/DDBJ databases">
        <title>Screening of Novel Bioactive Compounds from Soil-Associated.</title>
        <authorList>
            <person name="Gong X."/>
        </authorList>
    </citation>
    <scope>NUCLEOTIDE SEQUENCE [LARGE SCALE GENOMIC DNA]</scope>
    <source>
        <strain evidence="4 5">Gxj-6</strain>
    </source>
</reference>
<dbReference type="AlphaFoldDB" id="A0A5J5K6C3"/>
<evidence type="ECO:0000313" key="4">
    <source>
        <dbReference type="EMBL" id="KAA9379036.1"/>
    </source>
</evidence>
<organism evidence="4 5">
    <name type="scientific">Microbispora cellulosiformans</name>
    <dbReference type="NCBI Taxonomy" id="2614688"/>
    <lineage>
        <taxon>Bacteria</taxon>
        <taxon>Bacillati</taxon>
        <taxon>Actinomycetota</taxon>
        <taxon>Actinomycetes</taxon>
        <taxon>Streptosporangiales</taxon>
        <taxon>Streptosporangiaceae</taxon>
        <taxon>Microbispora</taxon>
    </lineage>
</organism>
<evidence type="ECO:0000256" key="1">
    <source>
        <dbReference type="ARBA" id="ARBA00005901"/>
    </source>
</evidence>
<evidence type="ECO:0000256" key="3">
    <source>
        <dbReference type="ARBA" id="ARBA00023065"/>
    </source>
</evidence>
<accession>A0A5J5K6C3</accession>
<dbReference type="Pfam" id="PF01991">
    <property type="entry name" value="vATP-synt_E"/>
    <property type="match status" value="1"/>
</dbReference>
<evidence type="ECO:0008006" key="6">
    <source>
        <dbReference type="Google" id="ProtNLM"/>
    </source>
</evidence>
<evidence type="ECO:0000313" key="5">
    <source>
        <dbReference type="Proteomes" id="UP000327011"/>
    </source>
</evidence>
<evidence type="ECO:0000256" key="2">
    <source>
        <dbReference type="ARBA" id="ARBA00022448"/>
    </source>
</evidence>
<keyword evidence="3" id="KW-0406">Ion transport</keyword>
<dbReference type="InterPro" id="IPR002842">
    <property type="entry name" value="ATPase_V1_Esu"/>
</dbReference>
<dbReference type="GO" id="GO:0046961">
    <property type="term" value="F:proton-transporting ATPase activity, rotational mechanism"/>
    <property type="evidence" value="ECO:0007669"/>
    <property type="project" value="InterPro"/>
</dbReference>
<name>A0A5J5K6C3_9ACTN</name>
<sequence length="170" mass="18102">MITMRDALGPVTEALLRQARLDADAVAGAAEREAARTVADARREASAVISDATRQGEAEAEAHAAAARARARREARGRELAARREVLADLRGRVVAAVRALRDDPCYPRLIERLGELARESGGADLVVREHPDGGVVAEGPGRRVDCSLTALAERAVNALGAEVERLWAP</sequence>